<feature type="transmembrane region" description="Helical" evidence="5">
    <location>
        <begin position="101"/>
        <end position="118"/>
    </location>
</feature>
<accession>A0A6G8RY95</accession>
<feature type="transmembrane region" description="Helical" evidence="5">
    <location>
        <begin position="125"/>
        <end position="145"/>
    </location>
</feature>
<evidence type="ECO:0000313" key="7">
    <source>
        <dbReference type="EMBL" id="QIO06841.1"/>
    </source>
</evidence>
<dbReference type="InterPro" id="IPR051533">
    <property type="entry name" value="WaaL-like"/>
</dbReference>
<feature type="transmembrane region" description="Helical" evidence="5">
    <location>
        <begin position="333"/>
        <end position="356"/>
    </location>
</feature>
<feature type="transmembrane region" description="Helical" evidence="5">
    <location>
        <begin position="368"/>
        <end position="391"/>
    </location>
</feature>
<evidence type="ECO:0000256" key="5">
    <source>
        <dbReference type="SAM" id="Phobius"/>
    </source>
</evidence>
<feature type="transmembrane region" description="Helical" evidence="5">
    <location>
        <begin position="12"/>
        <end position="30"/>
    </location>
</feature>
<evidence type="ECO:0000256" key="4">
    <source>
        <dbReference type="ARBA" id="ARBA00023136"/>
    </source>
</evidence>
<sequence>MNALLDQLKHYKFIILIGFLFLIFSFHYAFNLPFRNHYISIFFVVSFLLISIKHPVIRPSVYLIVFCISACVFITIPEYLMGRLDDIPKQHTFTYKNIIRQYVWIVPFVLLPTIYQAIQLQIRHFYAVIVITLSFLFLYFVYYAFELNFDRLNFVKFFDPVISYDIGFISLCIVLLCYSFLRSDRASYLYLIVSLLTMFMLILHGSRGTWLGIPIVLIALTYMYRKTRIKKLLMMWAMLLSFILINILIPQSPMFQRIEQLQRDADLIVYQQNYQNSSGIRLFLWKRGIDLFQQSPVVGRSMYAIQEDNCRSQALKQLPRCFQHLHSIYFHELAAHGVLGIFALLFTFFSALIFFAKQCFNPDLNIQNLAFTGLLFVVYYMICGLTEYYLFFINTTYLFYWITASLMTIITLQSLKLKKIQK</sequence>
<dbReference type="PANTHER" id="PTHR37422">
    <property type="entry name" value="TEICHURONIC ACID BIOSYNTHESIS PROTEIN TUAE"/>
    <property type="match status" value="1"/>
</dbReference>
<dbReference type="AlphaFoldDB" id="A0A6G8RY95"/>
<keyword evidence="3 5" id="KW-1133">Transmembrane helix</keyword>
<keyword evidence="7" id="KW-0436">Ligase</keyword>
<evidence type="ECO:0000259" key="6">
    <source>
        <dbReference type="Pfam" id="PF04932"/>
    </source>
</evidence>
<feature type="transmembrane region" description="Helical" evidence="5">
    <location>
        <begin position="36"/>
        <end position="52"/>
    </location>
</feature>
<dbReference type="KEGG" id="asha:G8E00_13275"/>
<evidence type="ECO:0000313" key="8">
    <source>
        <dbReference type="Proteomes" id="UP000502297"/>
    </source>
</evidence>
<dbReference type="Proteomes" id="UP000502297">
    <property type="component" value="Chromosome"/>
</dbReference>
<feature type="transmembrane region" description="Helical" evidence="5">
    <location>
        <begin position="161"/>
        <end position="181"/>
    </location>
</feature>
<protein>
    <submittedName>
        <fullName evidence="7">O-antigen ligase family protein</fullName>
    </submittedName>
</protein>
<dbReference type="InterPro" id="IPR007016">
    <property type="entry name" value="O-antigen_ligase-rel_domated"/>
</dbReference>
<dbReference type="GO" id="GO:0016874">
    <property type="term" value="F:ligase activity"/>
    <property type="evidence" value="ECO:0007669"/>
    <property type="project" value="UniProtKB-KW"/>
</dbReference>
<comment type="subcellular location">
    <subcellularLocation>
        <location evidence="1">Membrane</location>
        <topology evidence="1">Multi-pass membrane protein</topology>
    </subcellularLocation>
</comment>
<proteinExistence type="predicted"/>
<feature type="transmembrane region" description="Helical" evidence="5">
    <location>
        <begin position="188"/>
        <end position="203"/>
    </location>
</feature>
<reference evidence="7 8" key="1">
    <citation type="submission" date="2020-03" db="EMBL/GenBank/DDBJ databases">
        <authorList>
            <person name="Zhu W."/>
        </authorList>
    </citation>
    <scope>NUCLEOTIDE SEQUENCE [LARGE SCALE GENOMIC DNA]</scope>
    <source>
        <strain evidence="7 8">323-1</strain>
    </source>
</reference>
<evidence type="ECO:0000256" key="2">
    <source>
        <dbReference type="ARBA" id="ARBA00022692"/>
    </source>
</evidence>
<name>A0A6G8RY95_9GAMM</name>
<feature type="transmembrane region" description="Helical" evidence="5">
    <location>
        <begin position="232"/>
        <end position="249"/>
    </location>
</feature>
<feature type="domain" description="O-antigen ligase-related" evidence="6">
    <location>
        <begin position="193"/>
        <end position="344"/>
    </location>
</feature>
<keyword evidence="8" id="KW-1185">Reference proteome</keyword>
<dbReference type="PANTHER" id="PTHR37422:SF13">
    <property type="entry name" value="LIPOPOLYSACCHARIDE BIOSYNTHESIS PROTEIN PA4999-RELATED"/>
    <property type="match status" value="1"/>
</dbReference>
<feature type="transmembrane region" description="Helical" evidence="5">
    <location>
        <begin position="209"/>
        <end position="225"/>
    </location>
</feature>
<dbReference type="EMBL" id="CP049801">
    <property type="protein sequence ID" value="QIO06841.1"/>
    <property type="molecule type" value="Genomic_DNA"/>
</dbReference>
<evidence type="ECO:0000256" key="1">
    <source>
        <dbReference type="ARBA" id="ARBA00004141"/>
    </source>
</evidence>
<gene>
    <name evidence="7" type="ORF">G8E00_13275</name>
</gene>
<organism evidence="7 8">
    <name type="scientific">Acinetobacter shaoyimingii</name>
    <dbReference type="NCBI Taxonomy" id="2715164"/>
    <lineage>
        <taxon>Bacteria</taxon>
        <taxon>Pseudomonadati</taxon>
        <taxon>Pseudomonadota</taxon>
        <taxon>Gammaproteobacteria</taxon>
        <taxon>Moraxellales</taxon>
        <taxon>Moraxellaceae</taxon>
        <taxon>Acinetobacter</taxon>
    </lineage>
</organism>
<dbReference type="GO" id="GO:0016020">
    <property type="term" value="C:membrane"/>
    <property type="evidence" value="ECO:0007669"/>
    <property type="project" value="UniProtKB-SubCell"/>
</dbReference>
<keyword evidence="4 5" id="KW-0472">Membrane</keyword>
<keyword evidence="2 5" id="KW-0812">Transmembrane</keyword>
<dbReference type="Pfam" id="PF04932">
    <property type="entry name" value="Wzy_C"/>
    <property type="match status" value="1"/>
</dbReference>
<feature type="transmembrane region" description="Helical" evidence="5">
    <location>
        <begin position="61"/>
        <end position="81"/>
    </location>
</feature>
<evidence type="ECO:0000256" key="3">
    <source>
        <dbReference type="ARBA" id="ARBA00022989"/>
    </source>
</evidence>
<feature type="transmembrane region" description="Helical" evidence="5">
    <location>
        <begin position="397"/>
        <end position="415"/>
    </location>
</feature>